<sequence length="674" mass="73288">MGLCHTGAIPVTECSTSMWSEISSPEAFAQACGLLQAVLAILMWQHRAMRRGWGLGWLSLSMATGALLNLAAPWLITPLLVPDALRQSSRWLLAVAMLAGFGSLAAMVAGLRAFCERPGWKPSTVFLLVWLTLPVMVILAGMLRISGVADWATLVLFAYGALLCMDAAKDERGVGHPLLAAVLVLHPVILIAMGFASMDVASARYFSSAPYTIIGVVLFSVALNRMRLERERAQQELHALNGALEQRVIQRTQEIAQRNEELAFSLEQLERAREELASSEQRLQHVMTASGEGIWDWNVRDGTMYNSPRLSEMMGFPLEEQHRNISVFDTLTPPEERAAIQAAIGHCLEGHGPYRLEHRMRRKDGGMLWVDDRGDVVERDANGAALRMVGSVADITPRKEAEQALRAAQERLVHAEKLAALGGLVAGVAHELNTPLGNALTTVSALHDGLRNLSNAQTSGTLRRSQLEAFLDEGLAAGELVMRNVDRAARLVESFKQVAVDQSNLRRRTFDFGLVVQDTIAMCRPSFKTKPVTIEVDIPAGMTMDSHPGPLEQVLTNLIQNAVVHGLGDLPALHLRITVQALAHDGQQGVEMVFADDGQGMTSEVVKQAFDPYFTTRFGQGGSGLGLYIVYNLVQSALGGTIALKSTPGHGVKFTLWLPTVAPQSVPSAIDDMP</sequence>
<dbReference type="NCBIfam" id="TIGR00229">
    <property type="entry name" value="sensory_box"/>
    <property type="match status" value="1"/>
</dbReference>
<reference evidence="10" key="2">
    <citation type="journal article" date="2020" name="Int. J. Syst. Evol. Microbiol.">
        <title>Genomic insights into a novel species Rhodoferax aquaticus sp. nov., isolated from freshwater.</title>
        <authorList>
            <person name="Li T."/>
            <person name="Zhuo Y."/>
            <person name="Jin C.Z."/>
            <person name="Wu X."/>
            <person name="Ko S.R."/>
            <person name="Jin F.J."/>
            <person name="Ahn C.Y."/>
            <person name="Oh H.M."/>
            <person name="Lee H.G."/>
            <person name="Jin L."/>
        </authorList>
    </citation>
    <scope>NUCLEOTIDE SEQUENCE [LARGE SCALE GENOMIC DNA]</scope>
    <source>
        <strain evidence="10">Gr-4</strain>
    </source>
</reference>
<feature type="transmembrane region" description="Helical" evidence="5">
    <location>
        <begin position="56"/>
        <end position="76"/>
    </location>
</feature>
<keyword evidence="4" id="KW-0175">Coiled coil</keyword>
<evidence type="ECO:0000256" key="2">
    <source>
        <dbReference type="ARBA" id="ARBA00012438"/>
    </source>
</evidence>
<dbReference type="GO" id="GO:0000155">
    <property type="term" value="F:phosphorelay sensor kinase activity"/>
    <property type="evidence" value="ECO:0007669"/>
    <property type="project" value="InterPro"/>
</dbReference>
<dbReference type="SUPFAM" id="SSF55874">
    <property type="entry name" value="ATPase domain of HSP90 chaperone/DNA topoisomerase II/histidine kinase"/>
    <property type="match status" value="1"/>
</dbReference>
<dbReference type="InterPro" id="IPR036097">
    <property type="entry name" value="HisK_dim/P_sf"/>
</dbReference>
<keyword evidence="5" id="KW-0812">Transmembrane</keyword>
<dbReference type="InterPro" id="IPR000014">
    <property type="entry name" value="PAS"/>
</dbReference>
<dbReference type="PANTHER" id="PTHR43065">
    <property type="entry name" value="SENSOR HISTIDINE KINASE"/>
    <property type="match status" value="1"/>
</dbReference>
<feature type="transmembrane region" description="Helical" evidence="5">
    <location>
        <begin position="91"/>
        <end position="111"/>
    </location>
</feature>
<dbReference type="Pfam" id="PF02518">
    <property type="entry name" value="HATPase_c"/>
    <property type="match status" value="1"/>
</dbReference>
<feature type="domain" description="Histidine kinase" evidence="6">
    <location>
        <begin position="427"/>
        <end position="662"/>
    </location>
</feature>
<organism evidence="9 10">
    <name type="scientific">Rhodoferax aquaticus</name>
    <dbReference type="NCBI Taxonomy" id="2527691"/>
    <lineage>
        <taxon>Bacteria</taxon>
        <taxon>Pseudomonadati</taxon>
        <taxon>Pseudomonadota</taxon>
        <taxon>Betaproteobacteria</taxon>
        <taxon>Burkholderiales</taxon>
        <taxon>Comamonadaceae</taxon>
        <taxon>Rhodoferax</taxon>
    </lineage>
</organism>
<evidence type="ECO:0000313" key="10">
    <source>
        <dbReference type="Proteomes" id="UP000317365"/>
    </source>
</evidence>
<dbReference type="PRINTS" id="PR00344">
    <property type="entry name" value="BCTRLSENSOR"/>
</dbReference>
<keyword evidence="10" id="KW-1185">Reference proteome</keyword>
<reference evidence="10" key="1">
    <citation type="submission" date="2019-02" db="EMBL/GenBank/DDBJ databases">
        <title>Complete genome sequence of Rhodoferax sp. Gr-4.</title>
        <authorList>
            <person name="Jin L."/>
        </authorList>
    </citation>
    <scope>NUCLEOTIDE SEQUENCE [LARGE SCALE GENOMIC DNA]</scope>
    <source>
        <strain evidence="10">Gr-4</strain>
    </source>
</reference>
<dbReference type="InterPro" id="IPR004358">
    <property type="entry name" value="Sig_transdc_His_kin-like_C"/>
</dbReference>
<dbReference type="AlphaFoldDB" id="A0A515EUY7"/>
<dbReference type="Proteomes" id="UP000317365">
    <property type="component" value="Chromosome"/>
</dbReference>
<evidence type="ECO:0000256" key="5">
    <source>
        <dbReference type="SAM" id="Phobius"/>
    </source>
</evidence>
<feature type="domain" description="PAS" evidence="7">
    <location>
        <begin position="279"/>
        <end position="351"/>
    </location>
</feature>
<dbReference type="InterPro" id="IPR003661">
    <property type="entry name" value="HisK_dim/P_dom"/>
</dbReference>
<name>A0A515EUY7_9BURK</name>
<comment type="catalytic activity">
    <reaction evidence="1">
        <text>ATP + protein L-histidine = ADP + protein N-phospho-L-histidine.</text>
        <dbReference type="EC" id="2.7.13.3"/>
    </reaction>
</comment>
<dbReference type="InterPro" id="IPR003594">
    <property type="entry name" value="HATPase_dom"/>
</dbReference>
<dbReference type="PROSITE" id="PS50109">
    <property type="entry name" value="HIS_KIN"/>
    <property type="match status" value="1"/>
</dbReference>
<proteinExistence type="predicted"/>
<evidence type="ECO:0000313" key="9">
    <source>
        <dbReference type="EMBL" id="QDL56505.1"/>
    </source>
</evidence>
<keyword evidence="3" id="KW-0597">Phosphoprotein</keyword>
<dbReference type="KEGG" id="rhg:EXZ61_21400"/>
<evidence type="ECO:0000259" key="6">
    <source>
        <dbReference type="PROSITE" id="PS50109"/>
    </source>
</evidence>
<dbReference type="CDD" id="cd00130">
    <property type="entry name" value="PAS"/>
    <property type="match status" value="1"/>
</dbReference>
<accession>A0A515EUY7</accession>
<dbReference type="InterPro" id="IPR001610">
    <property type="entry name" value="PAC"/>
</dbReference>
<dbReference type="Pfam" id="PF08447">
    <property type="entry name" value="PAS_3"/>
    <property type="match status" value="1"/>
</dbReference>
<evidence type="ECO:0000259" key="7">
    <source>
        <dbReference type="PROSITE" id="PS50112"/>
    </source>
</evidence>
<dbReference type="SUPFAM" id="SSF47384">
    <property type="entry name" value="Homodimeric domain of signal transducing histidine kinase"/>
    <property type="match status" value="1"/>
</dbReference>
<dbReference type="InterPro" id="IPR000700">
    <property type="entry name" value="PAS-assoc_C"/>
</dbReference>
<dbReference type="SUPFAM" id="SSF55785">
    <property type="entry name" value="PYP-like sensor domain (PAS domain)"/>
    <property type="match status" value="1"/>
</dbReference>
<dbReference type="Gene3D" id="3.30.450.20">
    <property type="entry name" value="PAS domain"/>
    <property type="match status" value="1"/>
</dbReference>
<dbReference type="EMBL" id="CP036282">
    <property type="protein sequence ID" value="QDL56505.1"/>
    <property type="molecule type" value="Genomic_DNA"/>
</dbReference>
<evidence type="ECO:0000256" key="3">
    <source>
        <dbReference type="ARBA" id="ARBA00022553"/>
    </source>
</evidence>
<feature type="transmembrane region" description="Helical" evidence="5">
    <location>
        <begin position="123"/>
        <end position="142"/>
    </location>
</feature>
<keyword evidence="5" id="KW-1133">Transmembrane helix</keyword>
<gene>
    <name evidence="9" type="ORF">EXZ61_21400</name>
</gene>
<dbReference type="InterPro" id="IPR036890">
    <property type="entry name" value="HATPase_C_sf"/>
</dbReference>
<feature type="domain" description="PAC" evidence="8">
    <location>
        <begin position="354"/>
        <end position="407"/>
    </location>
</feature>
<dbReference type="InterPro" id="IPR005467">
    <property type="entry name" value="His_kinase_dom"/>
</dbReference>
<dbReference type="Gene3D" id="1.10.287.130">
    <property type="match status" value="1"/>
</dbReference>
<feature type="transmembrane region" description="Helical" evidence="5">
    <location>
        <begin position="177"/>
        <end position="197"/>
    </location>
</feature>
<dbReference type="InterPro" id="IPR013655">
    <property type="entry name" value="PAS_fold_3"/>
</dbReference>
<evidence type="ECO:0000256" key="4">
    <source>
        <dbReference type="SAM" id="Coils"/>
    </source>
</evidence>
<feature type="transmembrane region" description="Helical" evidence="5">
    <location>
        <begin position="203"/>
        <end position="223"/>
    </location>
</feature>
<dbReference type="InterPro" id="IPR035965">
    <property type="entry name" value="PAS-like_dom_sf"/>
</dbReference>
<dbReference type="SMART" id="SM00388">
    <property type="entry name" value="HisKA"/>
    <property type="match status" value="1"/>
</dbReference>
<keyword evidence="5" id="KW-0472">Membrane</keyword>
<feature type="coiled-coil region" evidence="4">
    <location>
        <begin position="223"/>
        <end position="289"/>
    </location>
</feature>
<evidence type="ECO:0000259" key="8">
    <source>
        <dbReference type="PROSITE" id="PS50113"/>
    </source>
</evidence>
<dbReference type="SMART" id="SM00387">
    <property type="entry name" value="HATPase_c"/>
    <property type="match status" value="1"/>
</dbReference>
<evidence type="ECO:0000256" key="1">
    <source>
        <dbReference type="ARBA" id="ARBA00000085"/>
    </source>
</evidence>
<dbReference type="PROSITE" id="PS50113">
    <property type="entry name" value="PAC"/>
    <property type="match status" value="1"/>
</dbReference>
<dbReference type="Gene3D" id="3.30.565.10">
    <property type="entry name" value="Histidine kinase-like ATPase, C-terminal domain"/>
    <property type="match status" value="1"/>
</dbReference>
<dbReference type="SMART" id="SM00086">
    <property type="entry name" value="PAC"/>
    <property type="match status" value="1"/>
</dbReference>
<dbReference type="EC" id="2.7.13.3" evidence="2"/>
<dbReference type="CDD" id="cd00082">
    <property type="entry name" value="HisKA"/>
    <property type="match status" value="1"/>
</dbReference>
<protein>
    <recommendedName>
        <fullName evidence="2">histidine kinase</fullName>
        <ecNumber evidence="2">2.7.13.3</ecNumber>
    </recommendedName>
</protein>
<dbReference type="PROSITE" id="PS50112">
    <property type="entry name" value="PAS"/>
    <property type="match status" value="1"/>
</dbReference>